<dbReference type="Pfam" id="PF24088">
    <property type="entry name" value="DUF7373"/>
    <property type="match status" value="1"/>
</dbReference>
<name>A0A7K1UQS8_9NOCA</name>
<evidence type="ECO:0000313" key="3">
    <source>
        <dbReference type="EMBL" id="MVU76509.1"/>
    </source>
</evidence>
<proteinExistence type="predicted"/>
<organism evidence="3 4">
    <name type="scientific">Nocardia terrae</name>
    <dbReference type="NCBI Taxonomy" id="2675851"/>
    <lineage>
        <taxon>Bacteria</taxon>
        <taxon>Bacillati</taxon>
        <taxon>Actinomycetota</taxon>
        <taxon>Actinomycetes</taxon>
        <taxon>Mycobacteriales</taxon>
        <taxon>Nocardiaceae</taxon>
        <taxon>Nocardia</taxon>
    </lineage>
</organism>
<sequence length="421" mass="44997">MKQLRRVREILGWRTGLPVAALVAAVLAVGVAVASSTVPGHPVPGMTPPDWSKLQVGPYPSAPIDYDPLYDGAADAYRMESRRMLTYLVSPDEIDPDVRYLDGARTLDTSDANFADPGDIFAADAPFPKAWQSIAQQNQLISGAYVSRNNDSIRHRKYIALAILRFPTEQKAQAAVDGFFGALSGPRIHPIPLDGIDARASSTTEVKGQVFAVHGVYAIVGHAMVQQADALAERLRAMARAQLDKMADLKPTPLEDIPDLPTNPDNIMGITLPNRFGTGDSDPSGGLGQSGEIYSAAGALHFERDGVAARRAFAAAGVDLVARNAATVYRTRDLAAAFALQTALTTLGRDDDEFPNPPGITDSQCVQLDEPEPIRNYTYLCAVVYGRYVAVIGAVADFGGAVPASFVQRVAAQYSMLVKSG</sequence>
<dbReference type="InterPro" id="IPR055797">
    <property type="entry name" value="DUF7373"/>
</dbReference>
<dbReference type="InterPro" id="IPR056463">
    <property type="entry name" value="DUF7373_C"/>
</dbReference>
<feature type="domain" description="DUF7373" evidence="1">
    <location>
        <begin position="73"/>
        <end position="261"/>
    </location>
</feature>
<dbReference type="Proteomes" id="UP000466794">
    <property type="component" value="Unassembled WGS sequence"/>
</dbReference>
<evidence type="ECO:0000313" key="4">
    <source>
        <dbReference type="Proteomes" id="UP000466794"/>
    </source>
</evidence>
<evidence type="ECO:0000259" key="1">
    <source>
        <dbReference type="Pfam" id="PF24088"/>
    </source>
</evidence>
<feature type="domain" description="DUF7373" evidence="2">
    <location>
        <begin position="289"/>
        <end position="420"/>
    </location>
</feature>
<dbReference type="EMBL" id="WRPP01000001">
    <property type="protein sequence ID" value="MVU76509.1"/>
    <property type="molecule type" value="Genomic_DNA"/>
</dbReference>
<dbReference type="RefSeq" id="WP_157355283.1">
    <property type="nucleotide sequence ID" value="NZ_WRPP01000001.1"/>
</dbReference>
<dbReference type="AlphaFoldDB" id="A0A7K1UQS8"/>
<dbReference type="Pfam" id="PF24092">
    <property type="entry name" value="DUF7373_C"/>
    <property type="match status" value="1"/>
</dbReference>
<comment type="caution">
    <text evidence="3">The sequence shown here is derived from an EMBL/GenBank/DDBJ whole genome shotgun (WGS) entry which is preliminary data.</text>
</comment>
<keyword evidence="4" id="KW-1185">Reference proteome</keyword>
<gene>
    <name evidence="3" type="ORF">GPX89_04540</name>
</gene>
<evidence type="ECO:0000259" key="2">
    <source>
        <dbReference type="Pfam" id="PF24092"/>
    </source>
</evidence>
<accession>A0A7K1UQS8</accession>
<reference evidence="3 4" key="1">
    <citation type="submission" date="2019-12" db="EMBL/GenBank/DDBJ databases">
        <title>Nocardia sp. nov. ET3-3 isolated from soil.</title>
        <authorList>
            <person name="Kanchanasin P."/>
            <person name="Tanasupawat S."/>
            <person name="Yuki M."/>
            <person name="Kudo T."/>
        </authorList>
    </citation>
    <scope>NUCLEOTIDE SEQUENCE [LARGE SCALE GENOMIC DNA]</scope>
    <source>
        <strain evidence="3 4">ET3-3</strain>
    </source>
</reference>
<protein>
    <submittedName>
        <fullName evidence="3">Uncharacterized protein</fullName>
    </submittedName>
</protein>